<gene>
    <name evidence="1" type="ORF">S01H1_81803</name>
</gene>
<dbReference type="AlphaFoldDB" id="X0Y9A4"/>
<evidence type="ECO:0000313" key="1">
    <source>
        <dbReference type="EMBL" id="GAG45328.1"/>
    </source>
</evidence>
<reference evidence="1" key="1">
    <citation type="journal article" date="2014" name="Front. Microbiol.">
        <title>High frequency of phylogenetically diverse reductive dehalogenase-homologous genes in deep subseafloor sedimentary metagenomes.</title>
        <authorList>
            <person name="Kawai M."/>
            <person name="Futagami T."/>
            <person name="Toyoda A."/>
            <person name="Takaki Y."/>
            <person name="Nishi S."/>
            <person name="Hori S."/>
            <person name="Arai W."/>
            <person name="Tsubouchi T."/>
            <person name="Morono Y."/>
            <person name="Uchiyama I."/>
            <person name="Ito T."/>
            <person name="Fujiyama A."/>
            <person name="Inagaki F."/>
            <person name="Takami H."/>
        </authorList>
    </citation>
    <scope>NUCLEOTIDE SEQUENCE</scope>
    <source>
        <strain evidence="1">Expedition CK06-06</strain>
    </source>
</reference>
<sequence>MIAVVPQPIPAIKNTIAARNAKISGNAIIITPKPISNNPTINIHAATVRDA</sequence>
<accession>X0Y9A4</accession>
<name>X0Y9A4_9ZZZZ</name>
<protein>
    <submittedName>
        <fullName evidence="1">Uncharacterized protein</fullName>
    </submittedName>
</protein>
<organism evidence="1">
    <name type="scientific">marine sediment metagenome</name>
    <dbReference type="NCBI Taxonomy" id="412755"/>
    <lineage>
        <taxon>unclassified sequences</taxon>
        <taxon>metagenomes</taxon>
        <taxon>ecological metagenomes</taxon>
    </lineage>
</organism>
<comment type="caution">
    <text evidence="1">The sequence shown here is derived from an EMBL/GenBank/DDBJ whole genome shotgun (WGS) entry which is preliminary data.</text>
</comment>
<proteinExistence type="predicted"/>
<dbReference type="EMBL" id="BARS01055403">
    <property type="protein sequence ID" value="GAG45328.1"/>
    <property type="molecule type" value="Genomic_DNA"/>
</dbReference>